<organism evidence="4 5">
    <name type="scientific">Candidatus Roizmanbacteria bacterium RIFCSPHIGHO2_01_FULL_39_8</name>
    <dbReference type="NCBI Taxonomy" id="1802033"/>
    <lineage>
        <taxon>Bacteria</taxon>
        <taxon>Candidatus Roizmaniibacteriota</taxon>
    </lineage>
</organism>
<keyword evidence="2" id="KW-0378">Hydrolase</keyword>
<name>A0A1F7GI01_9BACT</name>
<reference evidence="4 5" key="1">
    <citation type="journal article" date="2016" name="Nat. Commun.">
        <title>Thousands of microbial genomes shed light on interconnected biogeochemical processes in an aquifer system.</title>
        <authorList>
            <person name="Anantharaman K."/>
            <person name="Brown C.T."/>
            <person name="Hug L.A."/>
            <person name="Sharon I."/>
            <person name="Castelle C.J."/>
            <person name="Probst A.J."/>
            <person name="Thomas B.C."/>
            <person name="Singh A."/>
            <person name="Wilkins M.J."/>
            <person name="Karaoz U."/>
            <person name="Brodie E.L."/>
            <person name="Williams K.H."/>
            <person name="Hubbard S.S."/>
            <person name="Banfield J.F."/>
        </authorList>
    </citation>
    <scope>NUCLEOTIDE SEQUENCE [LARGE SCALE GENOMIC DNA]</scope>
</reference>
<comment type="cofactor">
    <cofactor evidence="1">
        <name>Mg(2+)</name>
        <dbReference type="ChEBI" id="CHEBI:18420"/>
    </cofactor>
</comment>
<dbReference type="GO" id="GO:0016787">
    <property type="term" value="F:hydrolase activity"/>
    <property type="evidence" value="ECO:0007669"/>
    <property type="project" value="UniProtKB-KW"/>
</dbReference>
<dbReference type="Pfam" id="PF00293">
    <property type="entry name" value="NUDIX"/>
    <property type="match status" value="1"/>
</dbReference>
<dbReference type="PANTHER" id="PTHR43046:SF14">
    <property type="entry name" value="MUTT_NUDIX FAMILY PROTEIN"/>
    <property type="match status" value="1"/>
</dbReference>
<evidence type="ECO:0000259" key="3">
    <source>
        <dbReference type="PROSITE" id="PS51462"/>
    </source>
</evidence>
<accession>A0A1F7GI01</accession>
<evidence type="ECO:0000313" key="5">
    <source>
        <dbReference type="Proteomes" id="UP000177026"/>
    </source>
</evidence>
<dbReference type="Gene3D" id="3.90.79.10">
    <property type="entry name" value="Nucleoside Triphosphate Pyrophosphohydrolase"/>
    <property type="match status" value="1"/>
</dbReference>
<evidence type="ECO:0000313" key="4">
    <source>
        <dbReference type="EMBL" id="OGK18509.1"/>
    </source>
</evidence>
<evidence type="ECO:0000256" key="1">
    <source>
        <dbReference type="ARBA" id="ARBA00001946"/>
    </source>
</evidence>
<dbReference type="Proteomes" id="UP000177026">
    <property type="component" value="Unassembled WGS sequence"/>
</dbReference>
<proteinExistence type="predicted"/>
<dbReference type="PANTHER" id="PTHR43046">
    <property type="entry name" value="GDP-MANNOSE MANNOSYL HYDROLASE"/>
    <property type="match status" value="1"/>
</dbReference>
<dbReference type="EMBL" id="MFZI01000069">
    <property type="protein sequence ID" value="OGK18509.1"/>
    <property type="molecule type" value="Genomic_DNA"/>
</dbReference>
<comment type="caution">
    <text evidence="4">The sequence shown here is derived from an EMBL/GenBank/DDBJ whole genome shotgun (WGS) entry which is preliminary data.</text>
</comment>
<feature type="domain" description="Nudix hydrolase" evidence="3">
    <location>
        <begin position="5"/>
        <end position="140"/>
    </location>
</feature>
<dbReference type="SUPFAM" id="SSF55811">
    <property type="entry name" value="Nudix"/>
    <property type="match status" value="1"/>
</dbReference>
<sequence>MKQGFDYVGISCVFYCHDGKGNLLLNKRSQNCRDEKGAWDCGGGAVKFGETFEQAVRREVKEEYCCDILNLDFIRVNNVIRTHEGRKTHWIAVIFAAKVEPKKVKIGDKKKIDEIGWFRPGNLPRPLHSMYVTHLGFVKKARIL</sequence>
<protein>
    <recommendedName>
        <fullName evidence="3">Nudix hydrolase domain-containing protein</fullName>
    </recommendedName>
</protein>
<gene>
    <name evidence="4" type="ORF">A2866_00860</name>
</gene>
<dbReference type="InterPro" id="IPR015797">
    <property type="entry name" value="NUDIX_hydrolase-like_dom_sf"/>
</dbReference>
<dbReference type="PROSITE" id="PS51462">
    <property type="entry name" value="NUDIX"/>
    <property type="match status" value="1"/>
</dbReference>
<evidence type="ECO:0000256" key="2">
    <source>
        <dbReference type="ARBA" id="ARBA00022801"/>
    </source>
</evidence>
<dbReference type="InterPro" id="IPR000086">
    <property type="entry name" value="NUDIX_hydrolase_dom"/>
</dbReference>
<dbReference type="AlphaFoldDB" id="A0A1F7GI01"/>